<name>A0A4Y2X135_ARAVE</name>
<proteinExistence type="predicted"/>
<feature type="non-terminal residue" evidence="1">
    <location>
        <position position="86"/>
    </location>
</feature>
<sequence length="86" mass="9865">MLRVDQVYAEKSFLHRKTLSQTQNTTARGIVVAVKQQAYIFKRRDGVSSENPRTTRQYGEHEDFSCEIVFAGLIPAAITTQLEKYQ</sequence>
<evidence type="ECO:0000313" key="1">
    <source>
        <dbReference type="EMBL" id="GBO43241.1"/>
    </source>
</evidence>
<evidence type="ECO:0000313" key="2">
    <source>
        <dbReference type="Proteomes" id="UP000499080"/>
    </source>
</evidence>
<protein>
    <submittedName>
        <fullName evidence="1">Uncharacterized protein</fullName>
    </submittedName>
</protein>
<comment type="caution">
    <text evidence="1">The sequence shown here is derived from an EMBL/GenBank/DDBJ whole genome shotgun (WGS) entry which is preliminary data.</text>
</comment>
<gene>
    <name evidence="1" type="ORF">AVEN_28073_1</name>
</gene>
<dbReference type="EMBL" id="BGPR01069616">
    <property type="protein sequence ID" value="GBO43241.1"/>
    <property type="molecule type" value="Genomic_DNA"/>
</dbReference>
<accession>A0A4Y2X135</accession>
<dbReference type="Proteomes" id="UP000499080">
    <property type="component" value="Unassembled WGS sequence"/>
</dbReference>
<dbReference type="AlphaFoldDB" id="A0A4Y2X135"/>
<reference evidence="1 2" key="1">
    <citation type="journal article" date="2019" name="Sci. Rep.">
        <title>Orb-weaving spider Araneus ventricosus genome elucidates the spidroin gene catalogue.</title>
        <authorList>
            <person name="Kono N."/>
            <person name="Nakamura H."/>
            <person name="Ohtoshi R."/>
            <person name="Moran D.A.P."/>
            <person name="Shinohara A."/>
            <person name="Yoshida Y."/>
            <person name="Fujiwara M."/>
            <person name="Mori M."/>
            <person name="Tomita M."/>
            <person name="Arakawa K."/>
        </authorList>
    </citation>
    <scope>NUCLEOTIDE SEQUENCE [LARGE SCALE GENOMIC DNA]</scope>
</reference>
<organism evidence="1 2">
    <name type="scientific">Araneus ventricosus</name>
    <name type="common">Orbweaver spider</name>
    <name type="synonym">Epeira ventricosa</name>
    <dbReference type="NCBI Taxonomy" id="182803"/>
    <lineage>
        <taxon>Eukaryota</taxon>
        <taxon>Metazoa</taxon>
        <taxon>Ecdysozoa</taxon>
        <taxon>Arthropoda</taxon>
        <taxon>Chelicerata</taxon>
        <taxon>Arachnida</taxon>
        <taxon>Araneae</taxon>
        <taxon>Araneomorphae</taxon>
        <taxon>Entelegynae</taxon>
        <taxon>Araneoidea</taxon>
        <taxon>Araneidae</taxon>
        <taxon>Araneus</taxon>
    </lineage>
</organism>
<keyword evidence="2" id="KW-1185">Reference proteome</keyword>